<dbReference type="InterPro" id="IPR003399">
    <property type="entry name" value="Mce/MlaD"/>
</dbReference>
<dbReference type="EMBL" id="CP012159">
    <property type="protein sequence ID" value="AKT40475.1"/>
    <property type="molecule type" value="Genomic_DNA"/>
</dbReference>
<feature type="domain" description="Mce/MlaD" evidence="2">
    <location>
        <begin position="37"/>
        <end position="124"/>
    </location>
</feature>
<proteinExistence type="predicted"/>
<dbReference type="OrthoDB" id="5294672at2"/>
<protein>
    <recommendedName>
        <fullName evidence="2">Mce/MlaD domain-containing protein</fullName>
    </recommendedName>
</protein>
<dbReference type="KEGG" id="ccro:CMC5_046300"/>
<dbReference type="Pfam" id="PF02470">
    <property type="entry name" value="MlaD"/>
    <property type="match status" value="1"/>
</dbReference>
<dbReference type="PANTHER" id="PTHR33371:SF4">
    <property type="entry name" value="INTERMEMBRANE PHOSPHOLIPID TRANSPORT SYSTEM BINDING PROTEIN MLAD"/>
    <property type="match status" value="1"/>
</dbReference>
<dbReference type="InterPro" id="IPR052336">
    <property type="entry name" value="MlaD_Phospholipid_Transporter"/>
</dbReference>
<keyword evidence="4" id="KW-1185">Reference proteome</keyword>
<name>A0A0K1EHZ0_CHOCO</name>
<keyword evidence="1" id="KW-1133">Transmembrane helix</keyword>
<dbReference type="Proteomes" id="UP000067626">
    <property type="component" value="Chromosome"/>
</dbReference>
<dbReference type="STRING" id="52.CMC5_046300"/>
<evidence type="ECO:0000313" key="4">
    <source>
        <dbReference type="Proteomes" id="UP000067626"/>
    </source>
</evidence>
<evidence type="ECO:0000259" key="2">
    <source>
        <dbReference type="Pfam" id="PF02470"/>
    </source>
</evidence>
<keyword evidence="1" id="KW-0472">Membrane</keyword>
<sequence length="340" mass="37263">MASPRSIEVKVGILILTAAGLLAAFILVMGGLNFQPTYSLYIDFDNPGGLQSGAPVKIAGVKVGKLGGIQFRGEINPATKVRDPLVRIEARVEKRYQKSIRENAVFYVTTQGVLGEQFLAVEPGSGDRGELPEDSVVRGLDPPRLDMLLAEGYELLHSTVSAMRENKSEIADAFDGLRKTLKGTGEFMHRNQDRLDRIAENVEQVSLDASEAVKQARQKYVENPQIDRILANTERVTSTAAQDLPPLTADAKATLANARRISQTVGGEAEQAKIRKVIDDVAEIASRAKSATSDAQAIVAHVRRGKGSVGALVMDEQLFDDLQEMARDLKHNPWKFFWRE</sequence>
<evidence type="ECO:0000256" key="1">
    <source>
        <dbReference type="SAM" id="Phobius"/>
    </source>
</evidence>
<evidence type="ECO:0000313" key="3">
    <source>
        <dbReference type="EMBL" id="AKT40475.1"/>
    </source>
</evidence>
<organism evidence="3 4">
    <name type="scientific">Chondromyces crocatus</name>
    <dbReference type="NCBI Taxonomy" id="52"/>
    <lineage>
        <taxon>Bacteria</taxon>
        <taxon>Pseudomonadati</taxon>
        <taxon>Myxococcota</taxon>
        <taxon>Polyangia</taxon>
        <taxon>Polyangiales</taxon>
        <taxon>Polyangiaceae</taxon>
        <taxon>Chondromyces</taxon>
    </lineage>
</organism>
<accession>A0A0K1EHZ0</accession>
<dbReference type="AlphaFoldDB" id="A0A0K1EHZ0"/>
<keyword evidence="1" id="KW-0812">Transmembrane</keyword>
<gene>
    <name evidence="3" type="ORF">CMC5_046300</name>
</gene>
<reference evidence="3 4" key="1">
    <citation type="submission" date="2015-07" db="EMBL/GenBank/DDBJ databases">
        <title>Genome analysis of myxobacterium Chondromyces crocatus Cm c5 reveals a high potential for natural compound synthesis and the genetic basis for the loss of fruiting body formation.</title>
        <authorList>
            <person name="Zaburannyi N."/>
            <person name="Bunk B."/>
            <person name="Maier J."/>
            <person name="Overmann J."/>
            <person name="Mueller R."/>
        </authorList>
    </citation>
    <scope>NUCLEOTIDE SEQUENCE [LARGE SCALE GENOMIC DNA]</scope>
    <source>
        <strain evidence="3 4">Cm c5</strain>
    </source>
</reference>
<feature type="transmembrane region" description="Helical" evidence="1">
    <location>
        <begin position="12"/>
        <end position="32"/>
    </location>
</feature>
<dbReference type="RefSeq" id="WP_050432405.1">
    <property type="nucleotide sequence ID" value="NZ_CP012159.1"/>
</dbReference>
<dbReference type="PANTHER" id="PTHR33371">
    <property type="entry name" value="INTERMEMBRANE PHOSPHOLIPID TRANSPORT SYSTEM BINDING PROTEIN MLAD-RELATED"/>
    <property type="match status" value="1"/>
</dbReference>